<dbReference type="InterPro" id="IPR000866">
    <property type="entry name" value="AhpC/TSA"/>
</dbReference>
<evidence type="ECO:0000259" key="1">
    <source>
        <dbReference type="PROSITE" id="PS51352"/>
    </source>
</evidence>
<proteinExistence type="predicted"/>
<dbReference type="PANTHER" id="PTHR42852:SF13">
    <property type="entry name" value="PROTEIN DIPZ"/>
    <property type="match status" value="1"/>
</dbReference>
<accession>A0ABY5YC50</accession>
<dbReference type="InterPro" id="IPR050553">
    <property type="entry name" value="Thioredoxin_ResA/DsbE_sf"/>
</dbReference>
<dbReference type="Proteomes" id="UP001059209">
    <property type="component" value="Chromosome"/>
</dbReference>
<evidence type="ECO:0000313" key="3">
    <source>
        <dbReference type="Proteomes" id="UP001059209"/>
    </source>
</evidence>
<dbReference type="InterPro" id="IPR036249">
    <property type="entry name" value="Thioredoxin-like_sf"/>
</dbReference>
<dbReference type="PANTHER" id="PTHR42852">
    <property type="entry name" value="THIOL:DISULFIDE INTERCHANGE PROTEIN DSBE"/>
    <property type="match status" value="1"/>
</dbReference>
<organism evidence="2 3">
    <name type="scientific">Maribacter litopenaei</name>
    <dbReference type="NCBI Taxonomy" id="2976127"/>
    <lineage>
        <taxon>Bacteria</taxon>
        <taxon>Pseudomonadati</taxon>
        <taxon>Bacteroidota</taxon>
        <taxon>Flavobacteriia</taxon>
        <taxon>Flavobacteriales</taxon>
        <taxon>Flavobacteriaceae</taxon>
        <taxon>Maribacter</taxon>
    </lineage>
</organism>
<dbReference type="PROSITE" id="PS51352">
    <property type="entry name" value="THIOREDOXIN_2"/>
    <property type="match status" value="1"/>
</dbReference>
<gene>
    <name evidence="2" type="ORF">NYZ99_18685</name>
</gene>
<name>A0ABY5YC50_9FLAO</name>
<dbReference type="CDD" id="cd02966">
    <property type="entry name" value="TlpA_like_family"/>
    <property type="match status" value="1"/>
</dbReference>
<sequence length="68" mass="7675">MQVQPFVYELENLDGEPVNAKVGDGEITFISYWATWCPPCIAELPSIDGLYQDYGDKISFLMISNEDP</sequence>
<evidence type="ECO:0000313" key="2">
    <source>
        <dbReference type="EMBL" id="UWX56650.1"/>
    </source>
</evidence>
<protein>
    <submittedName>
        <fullName evidence="2">TlpA family protein disulfide reductase</fullName>
    </submittedName>
</protein>
<feature type="domain" description="Thioredoxin" evidence="1">
    <location>
        <begin position="1"/>
        <end position="68"/>
    </location>
</feature>
<dbReference type="EMBL" id="CP104205">
    <property type="protein sequence ID" value="UWX56650.1"/>
    <property type="molecule type" value="Genomic_DNA"/>
</dbReference>
<keyword evidence="3" id="KW-1185">Reference proteome</keyword>
<dbReference type="Gene3D" id="3.40.30.10">
    <property type="entry name" value="Glutaredoxin"/>
    <property type="match status" value="1"/>
</dbReference>
<dbReference type="Pfam" id="PF00578">
    <property type="entry name" value="AhpC-TSA"/>
    <property type="match status" value="1"/>
</dbReference>
<reference evidence="2" key="1">
    <citation type="submission" date="2022-09" db="EMBL/GenBank/DDBJ databases">
        <title>Maribacter litopenaei sp. nov., isolated from the intestinal tract of the Pacific White Shrimp, Litopenaeus vannamei.</title>
        <authorList>
            <person name="Kim S.Y."/>
            <person name="Hwang C.Y."/>
        </authorList>
    </citation>
    <scope>NUCLEOTIDE SEQUENCE</scope>
    <source>
        <strain evidence="2">HL-LV01</strain>
    </source>
</reference>
<dbReference type="InterPro" id="IPR013766">
    <property type="entry name" value="Thioredoxin_domain"/>
</dbReference>
<dbReference type="SUPFAM" id="SSF52833">
    <property type="entry name" value="Thioredoxin-like"/>
    <property type="match status" value="1"/>
</dbReference>